<protein>
    <submittedName>
        <fullName evidence="1">Pectin methylesterase-like acyl-CoA thioesterase</fullName>
    </submittedName>
</protein>
<dbReference type="EMBL" id="JACHEX010000001">
    <property type="protein sequence ID" value="MBB6061969.1"/>
    <property type="molecule type" value="Genomic_DNA"/>
</dbReference>
<keyword evidence="2" id="KW-1185">Reference proteome</keyword>
<organism evidence="1 2">
    <name type="scientific">Thermosipho japonicus</name>
    <dbReference type="NCBI Taxonomy" id="90323"/>
    <lineage>
        <taxon>Bacteria</taxon>
        <taxon>Thermotogati</taxon>
        <taxon>Thermotogota</taxon>
        <taxon>Thermotogae</taxon>
        <taxon>Thermotogales</taxon>
        <taxon>Fervidobacteriaceae</taxon>
        <taxon>Thermosipho</taxon>
    </lineage>
</organism>
<evidence type="ECO:0000313" key="2">
    <source>
        <dbReference type="Proteomes" id="UP000555828"/>
    </source>
</evidence>
<dbReference type="Gene3D" id="2.160.20.10">
    <property type="entry name" value="Single-stranded right-handed beta-helix, Pectin lyase-like"/>
    <property type="match status" value="1"/>
</dbReference>
<name>A0A841GQQ5_9BACT</name>
<dbReference type="InterPro" id="IPR012334">
    <property type="entry name" value="Pectin_lyas_fold"/>
</dbReference>
<dbReference type="AlphaFoldDB" id="A0A841GQQ5"/>
<proteinExistence type="predicted"/>
<evidence type="ECO:0000313" key="1">
    <source>
        <dbReference type="EMBL" id="MBB6061969.1"/>
    </source>
</evidence>
<dbReference type="SUPFAM" id="SSF51126">
    <property type="entry name" value="Pectin lyase-like"/>
    <property type="match status" value="1"/>
</dbReference>
<comment type="caution">
    <text evidence="1">The sequence shown here is derived from an EMBL/GenBank/DDBJ whole genome shotgun (WGS) entry which is preliminary data.</text>
</comment>
<dbReference type="InterPro" id="IPR011050">
    <property type="entry name" value="Pectin_lyase_fold/virulence"/>
</dbReference>
<dbReference type="RefSeq" id="WP_184618711.1">
    <property type="nucleotide sequence ID" value="NZ_JACHEX010000001.1"/>
</dbReference>
<accession>A0A841GQQ5</accession>
<gene>
    <name evidence="1" type="ORF">HNP65_000391</name>
</gene>
<sequence>MKKSLVIIFLLAFSIILISETIIVEENIQQAIDKAKDGDIIYLKAGTYKENLSIVSKKLTLLGEEGVYINYVGKDSENVFASSPTIYIENSNVVIKNLEIGSVNSIGIGLLNSKISLSNVNMNLDNAYGVVCVADEEKESFLEVSNLSVKDVNYKSSSGKNVNLSFNSVGIMLSGDSMFVANDIEMKGMKNGLILNNRMSYIYNSDFLENENVAVILSGQQKLINNRFELNVEAFKVANSPEVELVGNTFKDNSYNFVIKKDDCSSCPNLKRFSGKIIGFSNILQSPEILNENFGKYFWK</sequence>
<dbReference type="Proteomes" id="UP000555828">
    <property type="component" value="Unassembled WGS sequence"/>
</dbReference>
<reference evidence="1 2" key="1">
    <citation type="submission" date="2020-08" db="EMBL/GenBank/DDBJ databases">
        <title>Genomic Encyclopedia of Type Strains, Phase IV (KMG-IV): sequencing the most valuable type-strain genomes for metagenomic binning, comparative biology and taxonomic classification.</title>
        <authorList>
            <person name="Goeker M."/>
        </authorList>
    </citation>
    <scope>NUCLEOTIDE SEQUENCE [LARGE SCALE GENOMIC DNA]</scope>
    <source>
        <strain evidence="1 2">DSM 13481</strain>
    </source>
</reference>